<dbReference type="EMBL" id="BQNZ01000003">
    <property type="protein sequence ID" value="GKH73211.1"/>
    <property type="molecule type" value="Genomic_DNA"/>
</dbReference>
<evidence type="ECO:0000313" key="1">
    <source>
        <dbReference type="EMBL" id="GKH73211.1"/>
    </source>
</evidence>
<accession>A0AA37K8E4</accession>
<comment type="caution">
    <text evidence="1">The sequence shown here is derived from an EMBL/GenBank/DDBJ whole genome shotgun (WGS) entry which is preliminary data.</text>
</comment>
<name>A0AA37K8E4_9BACT</name>
<protein>
    <submittedName>
        <fullName evidence="1">Uncharacterized protein</fullName>
    </submittedName>
</protein>
<sequence length="307" mass="33910">MKMNIKQQYLLRLLGLEKKGALTDFEAFALKGNLDFRKASAVADMLVWYSKEAGIPKLAKVTRKRVMDAAEDVKTAFDMLDMLECGCVSPFDKVYPNGFFSLLDIKHHVIHPPYLFCKGNVDLLLKIRLSMVVSQAFSENDESLTEGIIQGLKDIGALPLIPVTNFMCRKLVRHCMNCGIIPVLLLPGGLDGFLLDADNPYADILCDVMEADGLLVTVNPPGVKQSKPVVIKTLLHVAGFSPNVITYYTLSEGQSDTMFESAIANKMQVFVPDNLVSSGTCLSQNPVSKRKDVVYLKQGFKICGLLR</sequence>
<dbReference type="Proteomes" id="UP001055114">
    <property type="component" value="Unassembled WGS sequence"/>
</dbReference>
<proteinExistence type="predicted"/>
<dbReference type="AlphaFoldDB" id="A0AA37K8E4"/>
<gene>
    <name evidence="1" type="ORF">CE91St3_30740</name>
</gene>
<reference evidence="1" key="1">
    <citation type="submission" date="2022-01" db="EMBL/GenBank/DDBJ databases">
        <title>Novel bile acid biosynthetic pathways are enriched in the microbiome of centenarians.</title>
        <authorList>
            <person name="Sato Y."/>
            <person name="Atarashi K."/>
            <person name="Plichta R.D."/>
            <person name="Arai Y."/>
            <person name="Sasajima S."/>
            <person name="Kearney M.S."/>
            <person name="Suda W."/>
            <person name="Takeshita K."/>
            <person name="Sasaki T."/>
            <person name="Okamoto S."/>
            <person name="Skelly N.A."/>
            <person name="Okamura Y."/>
            <person name="Vlamakis H."/>
            <person name="Li Y."/>
            <person name="Tanoue T."/>
            <person name="Takei H."/>
            <person name="Nittono H."/>
            <person name="Narushima S."/>
            <person name="Irie J."/>
            <person name="Itoh H."/>
            <person name="Moriya K."/>
            <person name="Sugiura Y."/>
            <person name="Suematsu M."/>
            <person name="Moritoki N."/>
            <person name="Shibata S."/>
            <person name="Littman R.D."/>
            <person name="Fischbach A.M."/>
            <person name="Uwamino Y."/>
            <person name="Inoue T."/>
            <person name="Honda A."/>
            <person name="Hattori M."/>
            <person name="Murai T."/>
            <person name="Xavier J.R."/>
            <person name="Hirose N."/>
            <person name="Honda K."/>
        </authorList>
    </citation>
    <scope>NUCLEOTIDE SEQUENCE</scope>
    <source>
        <strain evidence="1">CE91-St3</strain>
    </source>
</reference>
<dbReference type="RefSeq" id="WP_075967699.1">
    <property type="nucleotide sequence ID" value="NZ_BQNZ01000003.1"/>
</dbReference>
<dbReference type="Gene3D" id="3.40.50.450">
    <property type="match status" value="1"/>
</dbReference>
<organism evidence="1 2">
    <name type="scientific">Parabacteroides merdae</name>
    <dbReference type="NCBI Taxonomy" id="46503"/>
    <lineage>
        <taxon>Bacteria</taxon>
        <taxon>Pseudomonadati</taxon>
        <taxon>Bacteroidota</taxon>
        <taxon>Bacteroidia</taxon>
        <taxon>Bacteroidales</taxon>
        <taxon>Tannerellaceae</taxon>
        <taxon>Parabacteroides</taxon>
    </lineage>
</organism>
<evidence type="ECO:0000313" key="2">
    <source>
        <dbReference type="Proteomes" id="UP001055114"/>
    </source>
</evidence>